<gene>
    <name evidence="1" type="ORF">PR048_017785</name>
</gene>
<evidence type="ECO:0000313" key="1">
    <source>
        <dbReference type="EMBL" id="KAJ8881304.1"/>
    </source>
</evidence>
<comment type="caution">
    <text evidence="1">The sequence shown here is derived from an EMBL/GenBank/DDBJ whole genome shotgun (WGS) entry which is preliminary data.</text>
</comment>
<dbReference type="EMBL" id="JARBHB010000006">
    <property type="protein sequence ID" value="KAJ8881304.1"/>
    <property type="molecule type" value="Genomic_DNA"/>
</dbReference>
<protein>
    <submittedName>
        <fullName evidence="1">Uncharacterized protein</fullName>
    </submittedName>
</protein>
<keyword evidence="2" id="KW-1185">Reference proteome</keyword>
<dbReference type="Proteomes" id="UP001159363">
    <property type="component" value="Chromosome 5"/>
</dbReference>
<reference evidence="1 2" key="1">
    <citation type="submission" date="2023-02" db="EMBL/GenBank/DDBJ databases">
        <title>LHISI_Scaffold_Assembly.</title>
        <authorList>
            <person name="Stuart O.P."/>
            <person name="Cleave R."/>
            <person name="Magrath M.J.L."/>
            <person name="Mikheyev A.S."/>
        </authorList>
    </citation>
    <scope>NUCLEOTIDE SEQUENCE [LARGE SCALE GENOMIC DNA]</scope>
    <source>
        <strain evidence="1">Daus_M_001</strain>
        <tissue evidence="1">Leg muscle</tissue>
    </source>
</reference>
<name>A0ABQ9HAJ4_9NEOP</name>
<sequence length="168" mass="19128">MRDKLKEYTAKSKEGPENVHIISTDLQQTMRTPKLTCGHAFYLRKILSHNVGIHSCSTDVGYIFTWEESVAKRGSDKIAGYLLKYIRSTDTKTEHLVICSDSCGGKTKITTLLVFTTLLALQVSSEIEHYFLIMKHVYHPIGISLRLRNTKRISPTFIPQTRIDLISK</sequence>
<accession>A0ABQ9HAJ4</accession>
<organism evidence="1 2">
    <name type="scientific">Dryococelus australis</name>
    <dbReference type="NCBI Taxonomy" id="614101"/>
    <lineage>
        <taxon>Eukaryota</taxon>
        <taxon>Metazoa</taxon>
        <taxon>Ecdysozoa</taxon>
        <taxon>Arthropoda</taxon>
        <taxon>Hexapoda</taxon>
        <taxon>Insecta</taxon>
        <taxon>Pterygota</taxon>
        <taxon>Neoptera</taxon>
        <taxon>Polyneoptera</taxon>
        <taxon>Phasmatodea</taxon>
        <taxon>Verophasmatodea</taxon>
        <taxon>Anareolatae</taxon>
        <taxon>Phasmatidae</taxon>
        <taxon>Eurycanthinae</taxon>
        <taxon>Dryococelus</taxon>
    </lineage>
</organism>
<evidence type="ECO:0000313" key="2">
    <source>
        <dbReference type="Proteomes" id="UP001159363"/>
    </source>
</evidence>
<proteinExistence type="predicted"/>